<comment type="caution">
    <text evidence="6">The sequence shown here is derived from an EMBL/GenBank/DDBJ whole genome shotgun (WGS) entry which is preliminary data.</text>
</comment>
<accession>A0ABU5E0G8</accession>
<dbReference type="InterPro" id="IPR001188">
    <property type="entry name" value="Sperm_putr-bd"/>
</dbReference>
<proteinExistence type="predicted"/>
<name>A0ABU5E0G8_9PROT</name>
<dbReference type="InterPro" id="IPR006059">
    <property type="entry name" value="SBP"/>
</dbReference>
<feature type="compositionally biased region" description="Low complexity" evidence="5">
    <location>
        <begin position="38"/>
        <end position="68"/>
    </location>
</feature>
<dbReference type="SUPFAM" id="SSF53850">
    <property type="entry name" value="Periplasmic binding protein-like II"/>
    <property type="match status" value="1"/>
</dbReference>
<sequence length="417" mass="45640">MLKSGYTSFTQMGAAMLVAGMLLTACGDKKTDEQAGNAAPTTESTSEATSQATSQAATSSAAPATQEAVAPTTGDDAKQLNVYNWSDYIGETTIADFEKETGIKVQYDTFDGNETLEAKLMTGGTGYDVVFPSSSFFARQIKIGLFHKLDKTLLPNLKNMDPEIMAILSKDADPGNEYAIPYMWGTNGFAYNVDLIKKLMPDAPLDSLAMLFDPNVVSKFKECGVTFLDSPEDVFPLALAYMGKDPTSQKEEDIVAAADMVMKVRPFIKNFDSQQYLTALPNGEYCISMSWSGDYATAAARAAEAGIKINLAYTIAKEGTNVWFDGMLIPADAPHLKNAHLFLDYMMRPKVIADATNYTNYANANVPAKEFVNKEILEDPAVYPTPEVMKRSFPSVVRDDKLSRVITREWTRVKTGQ</sequence>
<evidence type="ECO:0000256" key="4">
    <source>
        <dbReference type="ARBA" id="ARBA00022764"/>
    </source>
</evidence>
<evidence type="ECO:0000313" key="6">
    <source>
        <dbReference type="EMBL" id="MDY0873040.1"/>
    </source>
</evidence>
<evidence type="ECO:0000256" key="2">
    <source>
        <dbReference type="ARBA" id="ARBA00022448"/>
    </source>
</evidence>
<organism evidence="6 7">
    <name type="scientific">Dongia rigui</name>
    <dbReference type="NCBI Taxonomy" id="940149"/>
    <lineage>
        <taxon>Bacteria</taxon>
        <taxon>Pseudomonadati</taxon>
        <taxon>Pseudomonadota</taxon>
        <taxon>Alphaproteobacteria</taxon>
        <taxon>Rhodospirillales</taxon>
        <taxon>Dongiaceae</taxon>
        <taxon>Dongia</taxon>
    </lineage>
</organism>
<evidence type="ECO:0000256" key="3">
    <source>
        <dbReference type="ARBA" id="ARBA00022729"/>
    </source>
</evidence>
<feature type="region of interest" description="Disordered" evidence="5">
    <location>
        <begin position="31"/>
        <end position="73"/>
    </location>
</feature>
<dbReference type="PRINTS" id="PR00909">
    <property type="entry name" value="SPERMDNBNDNG"/>
</dbReference>
<reference evidence="6 7" key="1">
    <citation type="journal article" date="2013" name="Antonie Van Leeuwenhoek">
        <title>Dongia rigui sp. nov., isolated from freshwater of a large wetland in Korea.</title>
        <authorList>
            <person name="Baik K.S."/>
            <person name="Hwang Y.M."/>
            <person name="Choi J.S."/>
            <person name="Kwon J."/>
            <person name="Seong C.N."/>
        </authorList>
    </citation>
    <scope>NUCLEOTIDE SEQUENCE [LARGE SCALE GENOMIC DNA]</scope>
    <source>
        <strain evidence="6 7">04SU4-P</strain>
    </source>
</reference>
<protein>
    <submittedName>
        <fullName evidence="6">Polyamine ABC transporter substrate-binding protein</fullName>
    </submittedName>
</protein>
<evidence type="ECO:0000313" key="7">
    <source>
        <dbReference type="Proteomes" id="UP001271769"/>
    </source>
</evidence>
<dbReference type="PANTHER" id="PTHR30222:SF12">
    <property type="entry name" value="NORSPERMIDINE SENSOR"/>
    <property type="match status" value="1"/>
</dbReference>
<keyword evidence="2" id="KW-0813">Transport</keyword>
<dbReference type="Proteomes" id="UP001271769">
    <property type="component" value="Unassembled WGS sequence"/>
</dbReference>
<dbReference type="CDD" id="cd13659">
    <property type="entry name" value="PBP2_PotF"/>
    <property type="match status" value="1"/>
</dbReference>
<evidence type="ECO:0000256" key="1">
    <source>
        <dbReference type="ARBA" id="ARBA00004418"/>
    </source>
</evidence>
<dbReference type="PROSITE" id="PS51257">
    <property type="entry name" value="PROKAR_LIPOPROTEIN"/>
    <property type="match status" value="1"/>
</dbReference>
<dbReference type="EMBL" id="JAXCLX010000002">
    <property type="protein sequence ID" value="MDY0873040.1"/>
    <property type="molecule type" value="Genomic_DNA"/>
</dbReference>
<dbReference type="RefSeq" id="WP_320501508.1">
    <property type="nucleotide sequence ID" value="NZ_JAXCLX010000002.1"/>
</dbReference>
<keyword evidence="4" id="KW-0574">Periplasm</keyword>
<gene>
    <name evidence="6" type="ORF">SMD31_13945</name>
</gene>
<dbReference type="Gene3D" id="3.40.190.10">
    <property type="entry name" value="Periplasmic binding protein-like II"/>
    <property type="match status" value="2"/>
</dbReference>
<dbReference type="PANTHER" id="PTHR30222">
    <property type="entry name" value="SPERMIDINE/PUTRESCINE-BINDING PERIPLASMIC PROTEIN"/>
    <property type="match status" value="1"/>
</dbReference>
<dbReference type="Pfam" id="PF13416">
    <property type="entry name" value="SBP_bac_8"/>
    <property type="match status" value="1"/>
</dbReference>
<keyword evidence="7" id="KW-1185">Reference proteome</keyword>
<comment type="subcellular location">
    <subcellularLocation>
        <location evidence="1">Periplasm</location>
    </subcellularLocation>
</comment>
<evidence type="ECO:0000256" key="5">
    <source>
        <dbReference type="SAM" id="MobiDB-lite"/>
    </source>
</evidence>
<keyword evidence="3" id="KW-0732">Signal</keyword>